<comment type="caution">
    <text evidence="2">The sequence shown here is derived from an EMBL/GenBank/DDBJ whole genome shotgun (WGS) entry which is preliminary data.</text>
</comment>
<protein>
    <submittedName>
        <fullName evidence="2">Uncharacterized protein</fullName>
    </submittedName>
</protein>
<evidence type="ECO:0000313" key="2">
    <source>
        <dbReference type="EMBL" id="RRT78921.1"/>
    </source>
</evidence>
<name>A0A444EJ88_ENSVE</name>
<accession>A0A444EJ88</accession>
<dbReference type="EMBL" id="AMZH03001553">
    <property type="protein sequence ID" value="RRT78921.1"/>
    <property type="molecule type" value="Genomic_DNA"/>
</dbReference>
<sequence length="88" mass="9417">MHADSVIRATSTPQESEESSMDFDGEDSSMPGDGFVAVNVEGLTVDAADRWEPSSASPRSLVTLLMISSSSFPFQHHGLEDGCIVELD</sequence>
<evidence type="ECO:0000313" key="3">
    <source>
        <dbReference type="Proteomes" id="UP000287651"/>
    </source>
</evidence>
<proteinExistence type="predicted"/>
<dbReference type="Proteomes" id="UP000287651">
    <property type="component" value="Unassembled WGS sequence"/>
</dbReference>
<feature type="compositionally biased region" description="Acidic residues" evidence="1">
    <location>
        <begin position="15"/>
        <end position="27"/>
    </location>
</feature>
<dbReference type="AlphaFoldDB" id="A0A444EJ88"/>
<feature type="region of interest" description="Disordered" evidence="1">
    <location>
        <begin position="1"/>
        <end position="34"/>
    </location>
</feature>
<evidence type="ECO:0000256" key="1">
    <source>
        <dbReference type="SAM" id="MobiDB-lite"/>
    </source>
</evidence>
<organism evidence="2 3">
    <name type="scientific">Ensete ventricosum</name>
    <name type="common">Abyssinian banana</name>
    <name type="synonym">Musa ensete</name>
    <dbReference type="NCBI Taxonomy" id="4639"/>
    <lineage>
        <taxon>Eukaryota</taxon>
        <taxon>Viridiplantae</taxon>
        <taxon>Streptophyta</taxon>
        <taxon>Embryophyta</taxon>
        <taxon>Tracheophyta</taxon>
        <taxon>Spermatophyta</taxon>
        <taxon>Magnoliopsida</taxon>
        <taxon>Liliopsida</taxon>
        <taxon>Zingiberales</taxon>
        <taxon>Musaceae</taxon>
        <taxon>Ensete</taxon>
    </lineage>
</organism>
<gene>
    <name evidence="2" type="ORF">B296_00026392</name>
</gene>
<reference evidence="2 3" key="1">
    <citation type="journal article" date="2014" name="Agronomy (Basel)">
        <title>A Draft Genome Sequence for Ensete ventricosum, the Drought-Tolerant Tree Against Hunger.</title>
        <authorList>
            <person name="Harrison J."/>
            <person name="Moore K.A."/>
            <person name="Paszkiewicz K."/>
            <person name="Jones T."/>
            <person name="Grant M."/>
            <person name="Ambacheew D."/>
            <person name="Muzemil S."/>
            <person name="Studholme D.J."/>
        </authorList>
    </citation>
    <scope>NUCLEOTIDE SEQUENCE [LARGE SCALE GENOMIC DNA]</scope>
</reference>